<evidence type="ECO:0000313" key="1">
    <source>
        <dbReference type="EMBL" id="KAI3681089.1"/>
    </source>
</evidence>
<dbReference type="Proteomes" id="UP001055879">
    <property type="component" value="Linkage Group LG13"/>
</dbReference>
<name>A0ACB8Y892_ARCLA</name>
<keyword evidence="2" id="KW-1185">Reference proteome</keyword>
<accession>A0ACB8Y892</accession>
<proteinExistence type="predicted"/>
<reference evidence="1 2" key="2">
    <citation type="journal article" date="2022" name="Mol. Ecol. Resour.">
        <title>The genomes of chicory, endive, great burdock and yacon provide insights into Asteraceae paleo-polyploidization history and plant inulin production.</title>
        <authorList>
            <person name="Fan W."/>
            <person name="Wang S."/>
            <person name="Wang H."/>
            <person name="Wang A."/>
            <person name="Jiang F."/>
            <person name="Liu H."/>
            <person name="Zhao H."/>
            <person name="Xu D."/>
            <person name="Zhang Y."/>
        </authorList>
    </citation>
    <scope>NUCLEOTIDE SEQUENCE [LARGE SCALE GENOMIC DNA]</scope>
    <source>
        <strain evidence="2">cv. Niubang</strain>
    </source>
</reference>
<organism evidence="1 2">
    <name type="scientific">Arctium lappa</name>
    <name type="common">Greater burdock</name>
    <name type="synonym">Lappa major</name>
    <dbReference type="NCBI Taxonomy" id="4217"/>
    <lineage>
        <taxon>Eukaryota</taxon>
        <taxon>Viridiplantae</taxon>
        <taxon>Streptophyta</taxon>
        <taxon>Embryophyta</taxon>
        <taxon>Tracheophyta</taxon>
        <taxon>Spermatophyta</taxon>
        <taxon>Magnoliopsida</taxon>
        <taxon>eudicotyledons</taxon>
        <taxon>Gunneridae</taxon>
        <taxon>Pentapetalae</taxon>
        <taxon>asterids</taxon>
        <taxon>campanulids</taxon>
        <taxon>Asterales</taxon>
        <taxon>Asteraceae</taxon>
        <taxon>Carduoideae</taxon>
        <taxon>Cardueae</taxon>
        <taxon>Arctiinae</taxon>
        <taxon>Arctium</taxon>
    </lineage>
</organism>
<gene>
    <name evidence="1" type="ORF">L6452_35871</name>
</gene>
<sequence length="310" mass="34820">MGKSSICPGFRFHPTDVELVMYYLKKKLLGKKLLPEVIAEVNIYDFSPWDLPAKSNLRNGDLEWFFFCSKSKKYLSGFRMNRATEAGYWKATGKDREVKYKGKTVAKIKTLVFHLDHPPKGKRTDWVMHEYRMEDRDLANVGVVQEAYVLCKLFEKSGAGPKNGAQYGAPFEEEDWDSDEVGCSESSAMVDLSGVKETVNLNSSSSAVTNMTLNEPGPSTITSSENERNVDVPPNDIAMITHEDIASILDNNNTQEVEDHKGKKIMTKEDDGVFKDLAPLSNLDDLDVDYMLDMLLADDIDVDLGKFFTG</sequence>
<evidence type="ECO:0000313" key="2">
    <source>
        <dbReference type="Proteomes" id="UP001055879"/>
    </source>
</evidence>
<reference evidence="2" key="1">
    <citation type="journal article" date="2022" name="Mol. Ecol. Resour.">
        <title>The genomes of chicory, endive, great burdock and yacon provide insights into Asteraceae palaeo-polyploidization history and plant inulin production.</title>
        <authorList>
            <person name="Fan W."/>
            <person name="Wang S."/>
            <person name="Wang H."/>
            <person name="Wang A."/>
            <person name="Jiang F."/>
            <person name="Liu H."/>
            <person name="Zhao H."/>
            <person name="Xu D."/>
            <person name="Zhang Y."/>
        </authorList>
    </citation>
    <scope>NUCLEOTIDE SEQUENCE [LARGE SCALE GENOMIC DNA]</scope>
    <source>
        <strain evidence="2">cv. Niubang</strain>
    </source>
</reference>
<comment type="caution">
    <text evidence="1">The sequence shown here is derived from an EMBL/GenBank/DDBJ whole genome shotgun (WGS) entry which is preliminary data.</text>
</comment>
<protein>
    <submittedName>
        <fullName evidence="1">Uncharacterized protein</fullName>
    </submittedName>
</protein>
<dbReference type="EMBL" id="CM042059">
    <property type="protein sequence ID" value="KAI3681089.1"/>
    <property type="molecule type" value="Genomic_DNA"/>
</dbReference>